<dbReference type="CDD" id="cd00063">
    <property type="entry name" value="FN3"/>
    <property type="match status" value="1"/>
</dbReference>
<dbReference type="STRING" id="561176.SAMN04488561_1573"/>
<dbReference type="Gene3D" id="2.60.40.10">
    <property type="entry name" value="Immunoglobulins"/>
    <property type="match status" value="2"/>
</dbReference>
<dbReference type="Proteomes" id="UP000181980">
    <property type="component" value="Unassembled WGS sequence"/>
</dbReference>
<dbReference type="SUPFAM" id="SSF49265">
    <property type="entry name" value="Fibronectin type III"/>
    <property type="match status" value="1"/>
</dbReference>
<sequence length="337" mass="35742">MNTVTQTSAAAQADVDIVIDNPQATLTGTWQTSTFQKNFYGADYAFTNRSAVSPSPRVARWTPDLPGPGSYTVAVWLPDGNNDRSDAVTYRVRHDGGEWAFVLDQTIGGGYWRQLGRGPLTFSGDGTEYLELRVADVEPRPGNAPTYVQVDAVRFATPPPPLTSAPAGVGAAVARNYAEITWQPLDGAAGYVVSRALGAGEPEEVAEVQGTGYLDLSLDPRQSYHFTVAGVNGAGLGPASAAVPARYTAGVPLEAVQGLVVAKDGANAVLQWQPSFDATSYRVERAPVSGRPGTVIATVDGTTFVDTPPGPEAHYIVRSVNQRGACLLSSWQVTWMR</sequence>
<gene>
    <name evidence="4" type="ORF">SAMN04488561_1573</name>
</gene>
<keyword evidence="1" id="KW-0326">Glycosidase</keyword>
<dbReference type="InterPro" id="IPR003961">
    <property type="entry name" value="FN3_dom"/>
</dbReference>
<dbReference type="PROSITE" id="PS50853">
    <property type="entry name" value="FN3"/>
    <property type="match status" value="1"/>
</dbReference>
<keyword evidence="2" id="KW-0119">Carbohydrate metabolism</keyword>
<protein>
    <recommendedName>
        <fullName evidence="3">Fibronectin type-III domain-containing protein</fullName>
    </recommendedName>
</protein>
<accession>A0A1H5JH40</accession>
<dbReference type="GO" id="GO:0016798">
    <property type="term" value="F:hydrolase activity, acting on glycosyl bonds"/>
    <property type="evidence" value="ECO:0007669"/>
    <property type="project" value="UniProtKB-KW"/>
</dbReference>
<proteinExistence type="predicted"/>
<dbReference type="InterPro" id="IPR036116">
    <property type="entry name" value="FN3_sf"/>
</dbReference>
<dbReference type="GO" id="GO:0000272">
    <property type="term" value="P:polysaccharide catabolic process"/>
    <property type="evidence" value="ECO:0007669"/>
    <property type="project" value="UniProtKB-KW"/>
</dbReference>
<reference evidence="5" key="1">
    <citation type="submission" date="2016-10" db="EMBL/GenBank/DDBJ databases">
        <authorList>
            <person name="Varghese N."/>
            <person name="Submissions S."/>
        </authorList>
    </citation>
    <scope>NUCLEOTIDE SEQUENCE [LARGE SCALE GENOMIC DNA]</scope>
    <source>
        <strain evidence="5">DSM 45237</strain>
    </source>
</reference>
<dbReference type="Pfam" id="PF25275">
    <property type="entry name" value="Golvesin_C"/>
    <property type="match status" value="1"/>
</dbReference>
<organism evidence="4 5">
    <name type="scientific">Jiangella alba</name>
    <dbReference type="NCBI Taxonomy" id="561176"/>
    <lineage>
        <taxon>Bacteria</taxon>
        <taxon>Bacillati</taxon>
        <taxon>Actinomycetota</taxon>
        <taxon>Actinomycetes</taxon>
        <taxon>Jiangellales</taxon>
        <taxon>Jiangellaceae</taxon>
        <taxon>Jiangella</taxon>
    </lineage>
</organism>
<evidence type="ECO:0000256" key="1">
    <source>
        <dbReference type="ARBA" id="ARBA00023295"/>
    </source>
</evidence>
<keyword evidence="2" id="KW-0624">Polysaccharide degradation</keyword>
<dbReference type="InterPro" id="IPR033803">
    <property type="entry name" value="CBD-like_Golvesin-Xly"/>
</dbReference>
<evidence type="ECO:0000313" key="5">
    <source>
        <dbReference type="Proteomes" id="UP000181980"/>
    </source>
</evidence>
<dbReference type="OrthoDB" id="3751446at2"/>
<name>A0A1H5JH40_9ACTN</name>
<dbReference type="InterPro" id="IPR013783">
    <property type="entry name" value="Ig-like_fold"/>
</dbReference>
<dbReference type="SMART" id="SM00060">
    <property type="entry name" value="FN3"/>
    <property type="match status" value="2"/>
</dbReference>
<evidence type="ECO:0000256" key="2">
    <source>
        <dbReference type="ARBA" id="ARBA00023326"/>
    </source>
</evidence>
<keyword evidence="1" id="KW-0378">Hydrolase</keyword>
<dbReference type="RefSeq" id="WP_069111039.1">
    <property type="nucleotide sequence ID" value="NZ_FNUC01000003.1"/>
</dbReference>
<dbReference type="AlphaFoldDB" id="A0A1H5JH40"/>
<feature type="domain" description="Fibronectin type-III" evidence="3">
    <location>
        <begin position="158"/>
        <end position="251"/>
    </location>
</feature>
<evidence type="ECO:0000313" key="4">
    <source>
        <dbReference type="EMBL" id="SEE51557.1"/>
    </source>
</evidence>
<evidence type="ECO:0000259" key="3">
    <source>
        <dbReference type="PROSITE" id="PS50853"/>
    </source>
</evidence>
<dbReference type="EMBL" id="FNUC01000003">
    <property type="protein sequence ID" value="SEE51557.1"/>
    <property type="molecule type" value="Genomic_DNA"/>
</dbReference>
<keyword evidence="5" id="KW-1185">Reference proteome</keyword>